<feature type="transmembrane region" description="Helical" evidence="9">
    <location>
        <begin position="360"/>
        <end position="381"/>
    </location>
</feature>
<keyword evidence="4" id="KW-1278">Translocase</keyword>
<feature type="transmembrane region" description="Helical" evidence="9">
    <location>
        <begin position="161"/>
        <end position="178"/>
    </location>
</feature>
<evidence type="ECO:0000313" key="13">
    <source>
        <dbReference type="Proteomes" id="UP000582837"/>
    </source>
</evidence>
<dbReference type="Proteomes" id="UP000582837">
    <property type="component" value="Unassembled WGS sequence"/>
</dbReference>
<feature type="transmembrane region" description="Helical" evidence="9">
    <location>
        <begin position="273"/>
        <end position="293"/>
    </location>
</feature>
<keyword evidence="6" id="KW-0520">NAD</keyword>
<feature type="transmembrane region" description="Helical" evidence="9">
    <location>
        <begin position="305"/>
        <end position="326"/>
    </location>
</feature>
<feature type="transmembrane region" description="Helical" evidence="9">
    <location>
        <begin position="137"/>
        <end position="155"/>
    </location>
</feature>
<dbReference type="GO" id="GO:0015990">
    <property type="term" value="P:electron transport coupled proton transport"/>
    <property type="evidence" value="ECO:0007669"/>
    <property type="project" value="TreeGrafter"/>
</dbReference>
<feature type="transmembrane region" description="Helical" evidence="9">
    <location>
        <begin position="393"/>
        <end position="417"/>
    </location>
</feature>
<evidence type="ECO:0000313" key="12">
    <source>
        <dbReference type="EMBL" id="MBB6071345.1"/>
    </source>
</evidence>
<keyword evidence="13" id="KW-1185">Reference proteome</keyword>
<evidence type="ECO:0000256" key="6">
    <source>
        <dbReference type="ARBA" id="ARBA00023027"/>
    </source>
</evidence>
<dbReference type="PRINTS" id="PR01437">
    <property type="entry name" value="NUOXDRDTASE4"/>
</dbReference>
<dbReference type="Pfam" id="PF00361">
    <property type="entry name" value="Proton_antipo_M"/>
    <property type="match status" value="1"/>
</dbReference>
<dbReference type="GO" id="GO:0042773">
    <property type="term" value="P:ATP synthesis coupled electron transport"/>
    <property type="evidence" value="ECO:0007669"/>
    <property type="project" value="InterPro"/>
</dbReference>
<reference evidence="12 13" key="1">
    <citation type="submission" date="2020-08" db="EMBL/GenBank/DDBJ databases">
        <title>Genomic Encyclopedia of Type Strains, Phase IV (KMG-IV): sequencing the most valuable type-strain genomes for metagenomic binning, comparative biology and taxonomic classification.</title>
        <authorList>
            <person name="Goeker M."/>
        </authorList>
    </citation>
    <scope>NUCLEOTIDE SEQUENCE [LARGE SCALE GENOMIC DNA]</scope>
    <source>
        <strain evidence="12 13">DSM 29007</strain>
    </source>
</reference>
<keyword evidence="3 8" id="KW-0812">Transmembrane</keyword>
<feature type="domain" description="NADH:ubiquinone oxidoreductase chain 4 N-terminal" evidence="11">
    <location>
        <begin position="97"/>
        <end position="146"/>
    </location>
</feature>
<dbReference type="NCBIfam" id="TIGR01972">
    <property type="entry name" value="NDH_I_M"/>
    <property type="match status" value="1"/>
</dbReference>
<evidence type="ECO:0000256" key="2">
    <source>
        <dbReference type="ARBA" id="ARBA00009025"/>
    </source>
</evidence>
<feature type="transmembrane region" description="Helical" evidence="9">
    <location>
        <begin position="238"/>
        <end position="261"/>
    </location>
</feature>
<dbReference type="PANTHER" id="PTHR43507:SF1">
    <property type="entry name" value="NADH-UBIQUINONE OXIDOREDUCTASE CHAIN 4"/>
    <property type="match status" value="1"/>
</dbReference>
<name>A0A841GZV7_9BACT</name>
<feature type="transmembrane region" description="Helical" evidence="9">
    <location>
        <begin position="35"/>
        <end position="55"/>
    </location>
</feature>
<evidence type="ECO:0000256" key="8">
    <source>
        <dbReference type="RuleBase" id="RU000320"/>
    </source>
</evidence>
<keyword evidence="5 9" id="KW-1133">Transmembrane helix</keyword>
<dbReference type="AlphaFoldDB" id="A0A841GZV7"/>
<dbReference type="GO" id="GO:0048039">
    <property type="term" value="F:ubiquinone binding"/>
    <property type="evidence" value="ECO:0007669"/>
    <property type="project" value="TreeGrafter"/>
</dbReference>
<evidence type="ECO:0000256" key="7">
    <source>
        <dbReference type="ARBA" id="ARBA00023136"/>
    </source>
</evidence>
<evidence type="ECO:0000256" key="1">
    <source>
        <dbReference type="ARBA" id="ARBA00004127"/>
    </source>
</evidence>
<feature type="transmembrane region" description="Helical" evidence="9">
    <location>
        <begin position="437"/>
        <end position="456"/>
    </location>
</feature>
<comment type="similarity">
    <text evidence="2">Belongs to the complex I subunit 4 family.</text>
</comment>
<organism evidence="12 13">
    <name type="scientific">Longimicrobium terrae</name>
    <dbReference type="NCBI Taxonomy" id="1639882"/>
    <lineage>
        <taxon>Bacteria</taxon>
        <taxon>Pseudomonadati</taxon>
        <taxon>Gemmatimonadota</taxon>
        <taxon>Longimicrobiia</taxon>
        <taxon>Longimicrobiales</taxon>
        <taxon>Longimicrobiaceae</taxon>
        <taxon>Longimicrobium</taxon>
    </lineage>
</organism>
<feature type="transmembrane region" description="Helical" evidence="9">
    <location>
        <begin position="483"/>
        <end position="499"/>
    </location>
</feature>
<proteinExistence type="inferred from homology"/>
<dbReference type="InterPro" id="IPR010227">
    <property type="entry name" value="NADH_Q_OxRdtase_chainM/4"/>
</dbReference>
<comment type="subcellular location">
    <subcellularLocation>
        <location evidence="1">Endomembrane system</location>
        <topology evidence="1">Multi-pass membrane protein</topology>
    </subcellularLocation>
    <subcellularLocation>
        <location evidence="8">Membrane</location>
        <topology evidence="8">Multi-pass membrane protein</topology>
    </subcellularLocation>
</comment>
<dbReference type="GO" id="GO:0016020">
    <property type="term" value="C:membrane"/>
    <property type="evidence" value="ECO:0007669"/>
    <property type="project" value="UniProtKB-SubCell"/>
</dbReference>
<feature type="transmembrane region" description="Helical" evidence="9">
    <location>
        <begin position="6"/>
        <end position="28"/>
    </location>
</feature>
<dbReference type="RefSeq" id="WP_170036840.1">
    <property type="nucleotide sequence ID" value="NZ_JABDTL010000002.1"/>
</dbReference>
<sequence length="538" mass="58794">MKSFYQSHLILTILIVLPLLGAVAAYLAGERNARVVALGTGILELIVSLPLFAYFDPAGTCVMGAGGDQARNVFSTGGPSTVAMQNCVDTPWFGGWGIHYQLGMDGISLFMVLLTTLLLPLMVLGSWTYIRERQRTFYPALLTLTTGVVGVFVALDMFVFYVFWEMMLIPMYFLIGVWGGKERVYAAVKFFLYTAVGSLLMLVAILYLHFRARAVAGGLETFSYFEFMKLPLTMTEQVLLFLAFALAFAIKVPVFPFHTWLPHAHVQAPTAGSVILAGVLLKMGTYGFIRFAVPLFPAASTDSRTIKWAMVLGVIGIIYAAMVAAVQPNAKKLVAYTSVAHLGFVILGIFAFNMQGLQGALLVMIGHGLSTPMLFFLLGMLYERRHSYEIEDFGGLAATLPVFAVMLVFAAMASIGLPGTAGFFSEFLVLVGAFRSQPVLTLIASTGVIFAAYYMLPMVQRILFNALDKPANRVLPDLNARELAILLPLVALILWLGFYPKPVLDRMEPAARGILEMSQNHRLVTPAGYPVAVAGQNR</sequence>
<gene>
    <name evidence="12" type="ORF">HNQ61_002969</name>
</gene>
<evidence type="ECO:0000259" key="10">
    <source>
        <dbReference type="Pfam" id="PF00361"/>
    </source>
</evidence>
<dbReference type="PANTHER" id="PTHR43507">
    <property type="entry name" value="NADH-UBIQUINONE OXIDOREDUCTASE CHAIN 4"/>
    <property type="match status" value="1"/>
</dbReference>
<accession>A0A841GZV7</accession>
<evidence type="ECO:0000256" key="9">
    <source>
        <dbReference type="SAM" id="Phobius"/>
    </source>
</evidence>
<dbReference type="InterPro" id="IPR003918">
    <property type="entry name" value="NADH_UbQ_OxRdtase"/>
</dbReference>
<protein>
    <submittedName>
        <fullName evidence="12">NADH-quinone oxidoreductase subunit M</fullName>
    </submittedName>
</protein>
<dbReference type="EMBL" id="JACHIA010000008">
    <property type="protein sequence ID" value="MBB6071345.1"/>
    <property type="molecule type" value="Genomic_DNA"/>
</dbReference>
<evidence type="ECO:0000259" key="11">
    <source>
        <dbReference type="Pfam" id="PF01059"/>
    </source>
</evidence>
<feature type="transmembrane region" description="Helical" evidence="9">
    <location>
        <begin position="107"/>
        <end position="130"/>
    </location>
</feature>
<evidence type="ECO:0000256" key="3">
    <source>
        <dbReference type="ARBA" id="ARBA00022692"/>
    </source>
</evidence>
<feature type="transmembrane region" description="Helical" evidence="9">
    <location>
        <begin position="333"/>
        <end position="354"/>
    </location>
</feature>
<feature type="domain" description="NADH:quinone oxidoreductase/Mrp antiporter transmembrane" evidence="10">
    <location>
        <begin position="154"/>
        <end position="448"/>
    </location>
</feature>
<keyword evidence="7 9" id="KW-0472">Membrane</keyword>
<dbReference type="GO" id="GO:0003954">
    <property type="term" value="F:NADH dehydrogenase activity"/>
    <property type="evidence" value="ECO:0007669"/>
    <property type="project" value="TreeGrafter"/>
</dbReference>
<dbReference type="Pfam" id="PF01059">
    <property type="entry name" value="Oxidored_q5_N"/>
    <property type="match status" value="1"/>
</dbReference>
<evidence type="ECO:0000256" key="5">
    <source>
        <dbReference type="ARBA" id="ARBA00022989"/>
    </source>
</evidence>
<comment type="caution">
    <text evidence="12">The sequence shown here is derived from an EMBL/GenBank/DDBJ whole genome shotgun (WGS) entry which is preliminary data.</text>
</comment>
<dbReference type="GO" id="GO:0008137">
    <property type="term" value="F:NADH dehydrogenase (ubiquinone) activity"/>
    <property type="evidence" value="ECO:0007669"/>
    <property type="project" value="InterPro"/>
</dbReference>
<dbReference type="InterPro" id="IPR001750">
    <property type="entry name" value="ND/Mrp_TM"/>
</dbReference>
<dbReference type="GO" id="GO:0012505">
    <property type="term" value="C:endomembrane system"/>
    <property type="evidence" value="ECO:0007669"/>
    <property type="project" value="UniProtKB-SubCell"/>
</dbReference>
<feature type="transmembrane region" description="Helical" evidence="9">
    <location>
        <begin position="190"/>
        <end position="210"/>
    </location>
</feature>
<evidence type="ECO:0000256" key="4">
    <source>
        <dbReference type="ARBA" id="ARBA00022967"/>
    </source>
</evidence>
<dbReference type="InterPro" id="IPR000260">
    <property type="entry name" value="NADH4_N"/>
</dbReference>